<dbReference type="RefSeq" id="XP_039125864.1">
    <property type="nucleotide sequence ID" value="XM_039269930.1"/>
</dbReference>
<name>A0AB40BGW2_DIOCR</name>
<keyword evidence="1" id="KW-0813">Transport</keyword>
<keyword evidence="4" id="KW-1185">Reference proteome</keyword>
<feature type="signal peptide" evidence="2">
    <location>
        <begin position="1"/>
        <end position="25"/>
    </location>
</feature>
<dbReference type="Proteomes" id="UP001515500">
    <property type="component" value="Chromosome 5"/>
</dbReference>
<dbReference type="PANTHER" id="PTHR33076">
    <property type="entry name" value="NON-SPECIFIC LIPID-TRANSFER PROTEIN 2-RELATED"/>
    <property type="match status" value="1"/>
</dbReference>
<dbReference type="GeneID" id="120261910"/>
<proteinExistence type="inferred from homology"/>
<comment type="function">
    <text evidence="1">Plant non-specific lipid-transfer proteins transfer phospholipids as well as galactolipids across membranes. May play a role in wax or cutin deposition in the cell walls of expanding epidermal cells and certain secretory tissues.</text>
</comment>
<keyword evidence="2" id="KW-0732">Signal</keyword>
<dbReference type="GO" id="GO:0006869">
    <property type="term" value="P:lipid transport"/>
    <property type="evidence" value="ECO:0007669"/>
    <property type="project" value="InterPro"/>
</dbReference>
<dbReference type="SMART" id="SM00499">
    <property type="entry name" value="AAI"/>
    <property type="match status" value="1"/>
</dbReference>
<dbReference type="InterPro" id="IPR000528">
    <property type="entry name" value="Plant_nsLTP"/>
</dbReference>
<comment type="similarity">
    <text evidence="1">Belongs to the plant LTP family.</text>
</comment>
<evidence type="ECO:0000313" key="5">
    <source>
        <dbReference type="RefSeq" id="XP_039125864.1"/>
    </source>
</evidence>
<dbReference type="GO" id="GO:0008289">
    <property type="term" value="F:lipid binding"/>
    <property type="evidence" value="ECO:0007669"/>
    <property type="project" value="UniProtKB-KW"/>
</dbReference>
<dbReference type="Gene3D" id="1.10.110.10">
    <property type="entry name" value="Plant lipid-transfer and hydrophobic proteins"/>
    <property type="match status" value="1"/>
</dbReference>
<organism evidence="4 5">
    <name type="scientific">Dioscorea cayennensis subsp. rotundata</name>
    <name type="common">White Guinea yam</name>
    <name type="synonym">Dioscorea rotundata</name>
    <dbReference type="NCBI Taxonomy" id="55577"/>
    <lineage>
        <taxon>Eukaryota</taxon>
        <taxon>Viridiplantae</taxon>
        <taxon>Streptophyta</taxon>
        <taxon>Embryophyta</taxon>
        <taxon>Tracheophyta</taxon>
        <taxon>Spermatophyta</taxon>
        <taxon>Magnoliopsida</taxon>
        <taxon>Liliopsida</taxon>
        <taxon>Dioscoreales</taxon>
        <taxon>Dioscoreaceae</taxon>
        <taxon>Dioscorea</taxon>
    </lineage>
</organism>
<dbReference type="SUPFAM" id="SSF47699">
    <property type="entry name" value="Bifunctional inhibitor/lipid-transfer protein/seed storage 2S albumin"/>
    <property type="match status" value="1"/>
</dbReference>
<evidence type="ECO:0000256" key="2">
    <source>
        <dbReference type="SAM" id="SignalP"/>
    </source>
</evidence>
<gene>
    <name evidence="5" type="primary">LOC120261910</name>
</gene>
<sequence length="120" mass="12521">MAHHFVASFVAALLLIASSSLKSDAAPPCPQIVQMMTVCTPYLANRAPSPFGPCCTTVAALGRSAPTQADRVAVCNCLKGVSPRFPNVDSSRASSLPSLCGVTINFTITPFIDCHMIPAV</sequence>
<dbReference type="Pfam" id="PF00234">
    <property type="entry name" value="Tryp_alpha_amyl"/>
    <property type="match status" value="1"/>
</dbReference>
<feature type="domain" description="Bifunctional inhibitor/plant lipid transfer protein/seed storage helical" evidence="3">
    <location>
        <begin position="29"/>
        <end position="114"/>
    </location>
</feature>
<dbReference type="AlphaFoldDB" id="A0AB40BGW2"/>
<dbReference type="PRINTS" id="PR00382">
    <property type="entry name" value="LIPIDTRNSFER"/>
</dbReference>
<dbReference type="InterPro" id="IPR016140">
    <property type="entry name" value="Bifunc_inhib/LTP/seed_store"/>
</dbReference>
<evidence type="ECO:0000256" key="1">
    <source>
        <dbReference type="RuleBase" id="RU000628"/>
    </source>
</evidence>
<feature type="chain" id="PRO_5044337831" description="Non-specific lipid-transfer protein" evidence="2">
    <location>
        <begin position="26"/>
        <end position="120"/>
    </location>
</feature>
<protein>
    <recommendedName>
        <fullName evidence="1">Non-specific lipid-transfer protein</fullName>
    </recommendedName>
</protein>
<evidence type="ECO:0000313" key="4">
    <source>
        <dbReference type="Proteomes" id="UP001515500"/>
    </source>
</evidence>
<reference evidence="5" key="1">
    <citation type="submission" date="2025-08" db="UniProtKB">
        <authorList>
            <consortium name="RefSeq"/>
        </authorList>
    </citation>
    <scope>IDENTIFICATION</scope>
</reference>
<accession>A0AB40BGW2</accession>
<evidence type="ECO:0000259" key="3">
    <source>
        <dbReference type="SMART" id="SM00499"/>
    </source>
</evidence>
<keyword evidence="1" id="KW-0446">Lipid-binding</keyword>
<dbReference type="InterPro" id="IPR036312">
    <property type="entry name" value="Bifun_inhib/LTP/seed_sf"/>
</dbReference>
<dbReference type="CDD" id="cd01960">
    <property type="entry name" value="nsLTP1"/>
    <property type="match status" value="1"/>
</dbReference>
<dbReference type="PROSITE" id="PS00597">
    <property type="entry name" value="PLANT_LTP"/>
    <property type="match status" value="1"/>
</dbReference>